<evidence type="ECO:0000256" key="5">
    <source>
        <dbReference type="ARBA" id="ARBA00022970"/>
    </source>
</evidence>
<evidence type="ECO:0000256" key="3">
    <source>
        <dbReference type="ARBA" id="ARBA00022475"/>
    </source>
</evidence>
<evidence type="ECO:0000256" key="7">
    <source>
        <dbReference type="ARBA" id="ARBA00023136"/>
    </source>
</evidence>
<gene>
    <name evidence="10" type="ORF">SAMN04487779_10229</name>
</gene>
<comment type="subcellular location">
    <subcellularLocation>
        <location evidence="1">Cell membrane</location>
        <topology evidence="1">Multi-pass membrane protein</topology>
    </subcellularLocation>
</comment>
<protein>
    <submittedName>
        <fullName evidence="10">Amino acid/amide ABC transporter membrane protein 1, HAAT family</fullName>
    </submittedName>
</protein>
<evidence type="ECO:0000256" key="1">
    <source>
        <dbReference type="ARBA" id="ARBA00004651"/>
    </source>
</evidence>
<evidence type="ECO:0000313" key="11">
    <source>
        <dbReference type="Proteomes" id="UP000198925"/>
    </source>
</evidence>
<sequence>MTIQILNGLVYGSLLLVLAAGLALIYGLRRVVNFGHGAFYMLGAYAGYTAAQAGGFWAGLAASAVVLALFGAVLDRLVFRALQDRDPLVTVIVTFGLLLVIEDAVQWIWGTEGRSMDAPALLAGSVALGGDAFPVYRLAVIAMAAGLTAALLAWLHRSRAGLFVRAASLDPAITAVQGVNTDAVAMLVTALGAALAGVSGVIAAPFLSLSPAMGGQILVDCFVVVVVGGLGSLGGAALAALLLGQVQVLGAVLLPDIAALIPFLTMAAVLLWRPTGLAGKRL</sequence>
<evidence type="ECO:0000256" key="4">
    <source>
        <dbReference type="ARBA" id="ARBA00022692"/>
    </source>
</evidence>
<keyword evidence="4 9" id="KW-0812">Transmembrane</keyword>
<dbReference type="GO" id="GO:0006865">
    <property type="term" value="P:amino acid transport"/>
    <property type="evidence" value="ECO:0007669"/>
    <property type="project" value="UniProtKB-KW"/>
</dbReference>
<dbReference type="InterPro" id="IPR001851">
    <property type="entry name" value="ABC_transp_permease"/>
</dbReference>
<evidence type="ECO:0000313" key="10">
    <source>
        <dbReference type="EMBL" id="SDE19669.1"/>
    </source>
</evidence>
<reference evidence="10 11" key="1">
    <citation type="submission" date="2016-10" db="EMBL/GenBank/DDBJ databases">
        <authorList>
            <person name="de Groot N.N."/>
        </authorList>
    </citation>
    <scope>NUCLEOTIDE SEQUENCE [LARGE SCALE GENOMIC DNA]</scope>
    <source>
        <strain evidence="10 11">CPCC 100156</strain>
    </source>
</reference>
<dbReference type="RefSeq" id="WP_090664792.1">
    <property type="nucleotide sequence ID" value="NZ_FMZX01000022.1"/>
</dbReference>
<dbReference type="PANTHER" id="PTHR11795:SF442">
    <property type="entry name" value="ABC TRANSPORTER ATP-BINDING PROTEIN"/>
    <property type="match status" value="1"/>
</dbReference>
<feature type="transmembrane region" description="Helical" evidence="9">
    <location>
        <begin position="87"/>
        <end position="109"/>
    </location>
</feature>
<comment type="similarity">
    <text evidence="8">Belongs to the binding-protein-dependent transport system permease family. LivHM subfamily.</text>
</comment>
<keyword evidence="7 9" id="KW-0472">Membrane</keyword>
<dbReference type="Pfam" id="PF02653">
    <property type="entry name" value="BPD_transp_2"/>
    <property type="match status" value="1"/>
</dbReference>
<dbReference type="PANTHER" id="PTHR11795">
    <property type="entry name" value="BRANCHED-CHAIN AMINO ACID TRANSPORT SYSTEM PERMEASE PROTEIN LIVH"/>
    <property type="match status" value="1"/>
</dbReference>
<dbReference type="AlphaFoldDB" id="A0A1G7AXW4"/>
<keyword evidence="6 9" id="KW-1133">Transmembrane helix</keyword>
<dbReference type="GO" id="GO:0022857">
    <property type="term" value="F:transmembrane transporter activity"/>
    <property type="evidence" value="ECO:0007669"/>
    <property type="project" value="InterPro"/>
</dbReference>
<evidence type="ECO:0000256" key="9">
    <source>
        <dbReference type="SAM" id="Phobius"/>
    </source>
</evidence>
<dbReference type="EMBL" id="FMZX01000022">
    <property type="protein sequence ID" value="SDE19669.1"/>
    <property type="molecule type" value="Genomic_DNA"/>
</dbReference>
<feature type="transmembrane region" description="Helical" evidence="9">
    <location>
        <begin position="249"/>
        <end position="272"/>
    </location>
</feature>
<evidence type="ECO:0000256" key="8">
    <source>
        <dbReference type="ARBA" id="ARBA00037998"/>
    </source>
</evidence>
<feature type="transmembrane region" description="Helical" evidence="9">
    <location>
        <begin position="6"/>
        <end position="26"/>
    </location>
</feature>
<name>A0A1G7AXW4_9PROT</name>
<proteinExistence type="inferred from homology"/>
<feature type="transmembrane region" description="Helical" evidence="9">
    <location>
        <begin position="185"/>
        <end position="209"/>
    </location>
</feature>
<feature type="transmembrane region" description="Helical" evidence="9">
    <location>
        <begin position="221"/>
        <end position="243"/>
    </location>
</feature>
<feature type="transmembrane region" description="Helical" evidence="9">
    <location>
        <begin position="54"/>
        <end position="75"/>
    </location>
</feature>
<dbReference type="CDD" id="cd06582">
    <property type="entry name" value="TM_PBP1_LivH_like"/>
    <property type="match status" value="1"/>
</dbReference>
<evidence type="ECO:0000256" key="2">
    <source>
        <dbReference type="ARBA" id="ARBA00022448"/>
    </source>
</evidence>
<keyword evidence="2" id="KW-0813">Transport</keyword>
<keyword evidence="11" id="KW-1185">Reference proteome</keyword>
<dbReference type="GO" id="GO:0005886">
    <property type="term" value="C:plasma membrane"/>
    <property type="evidence" value="ECO:0007669"/>
    <property type="project" value="UniProtKB-SubCell"/>
</dbReference>
<keyword evidence="3" id="KW-1003">Cell membrane</keyword>
<dbReference type="Proteomes" id="UP000198925">
    <property type="component" value="Unassembled WGS sequence"/>
</dbReference>
<dbReference type="InterPro" id="IPR052157">
    <property type="entry name" value="BCAA_transport_permease"/>
</dbReference>
<feature type="transmembrane region" description="Helical" evidence="9">
    <location>
        <begin position="135"/>
        <end position="155"/>
    </location>
</feature>
<keyword evidence="5" id="KW-0029">Amino-acid transport</keyword>
<accession>A0A1G7AXW4</accession>
<evidence type="ECO:0000256" key="6">
    <source>
        <dbReference type="ARBA" id="ARBA00022989"/>
    </source>
</evidence>
<organism evidence="10 11">
    <name type="scientific">Belnapia rosea</name>
    <dbReference type="NCBI Taxonomy" id="938405"/>
    <lineage>
        <taxon>Bacteria</taxon>
        <taxon>Pseudomonadati</taxon>
        <taxon>Pseudomonadota</taxon>
        <taxon>Alphaproteobacteria</taxon>
        <taxon>Acetobacterales</taxon>
        <taxon>Roseomonadaceae</taxon>
        <taxon>Belnapia</taxon>
    </lineage>
</organism>